<dbReference type="SUPFAM" id="SSF52540">
    <property type="entry name" value="P-loop containing nucleoside triphosphate hydrolases"/>
    <property type="match status" value="1"/>
</dbReference>
<evidence type="ECO:0000256" key="5">
    <source>
        <dbReference type="ARBA" id="ARBA00022840"/>
    </source>
</evidence>
<dbReference type="InterPro" id="IPR003593">
    <property type="entry name" value="AAA+_ATPase"/>
</dbReference>
<dbReference type="PANTHER" id="PTHR43067:SF3">
    <property type="entry name" value="MALTOSE ABC TRANSPORTER, ATP-BINDING PROTEIN"/>
    <property type="match status" value="1"/>
</dbReference>
<reference evidence="7" key="1">
    <citation type="submission" date="2021-04" db="EMBL/GenBank/DDBJ databases">
        <title>Devosia litorisediminis sp. nov., isolated from a sand dune.</title>
        <authorList>
            <person name="Park S."/>
            <person name="Yoon J.-H."/>
        </authorList>
    </citation>
    <scope>NUCLEOTIDE SEQUENCE</scope>
    <source>
        <strain evidence="7">BSSL-BM10</strain>
    </source>
</reference>
<dbReference type="Pfam" id="PF00005">
    <property type="entry name" value="ABC_tran"/>
    <property type="match status" value="1"/>
</dbReference>
<dbReference type="NCBIfam" id="TIGR01727">
    <property type="entry name" value="oligo_HPY"/>
    <property type="match status" value="1"/>
</dbReference>
<dbReference type="InterPro" id="IPR013563">
    <property type="entry name" value="Oligopep_ABC_C"/>
</dbReference>
<organism evidence="7 8">
    <name type="scientific">Devosia litorisediminis</name>
    <dbReference type="NCBI Taxonomy" id="2829817"/>
    <lineage>
        <taxon>Bacteria</taxon>
        <taxon>Pseudomonadati</taxon>
        <taxon>Pseudomonadota</taxon>
        <taxon>Alphaproteobacteria</taxon>
        <taxon>Hyphomicrobiales</taxon>
        <taxon>Devosiaceae</taxon>
        <taxon>Devosia</taxon>
    </lineage>
</organism>
<name>A0A942IDU5_9HYPH</name>
<sequence>MIRLNNLVVSYRTGRGAINAVDGVSVEIPDGCIVGIAGESGCGKSTLMKAIYGDIMSPMTLSEGGIDYGFKNERGEQITSSNIQEEWFKRISYVPQSSMNSLNPVVRVGTQFVDFPGSDPDKKRVMEQVRAYVGKLGLPQEALDAFPHQLSGGMRQRVMIALATFFQPELILADEPTTALDVVVQKEILLLLMELQEQMRNTILIVSHDMGVHYQVTNRMLIMYAAKAAEYGESEAIFRDPLHPYTRMLINSLPTIGDDRARQGIPGTPPSLWRKLSGCRFADRCPLATDKCRAEEPEFIEHRPGQWAACHYAGTEITQSGDGSWQ</sequence>
<dbReference type="GO" id="GO:0005524">
    <property type="term" value="F:ATP binding"/>
    <property type="evidence" value="ECO:0007669"/>
    <property type="project" value="UniProtKB-KW"/>
</dbReference>
<dbReference type="Pfam" id="PF08352">
    <property type="entry name" value="oligo_HPY"/>
    <property type="match status" value="1"/>
</dbReference>
<evidence type="ECO:0000256" key="2">
    <source>
        <dbReference type="ARBA" id="ARBA00005417"/>
    </source>
</evidence>
<dbReference type="EMBL" id="JAGXTP010000001">
    <property type="protein sequence ID" value="MBS3848979.1"/>
    <property type="molecule type" value="Genomic_DNA"/>
</dbReference>
<evidence type="ECO:0000259" key="6">
    <source>
        <dbReference type="PROSITE" id="PS50893"/>
    </source>
</evidence>
<dbReference type="PROSITE" id="PS50893">
    <property type="entry name" value="ABC_TRANSPORTER_2"/>
    <property type="match status" value="1"/>
</dbReference>
<dbReference type="Gene3D" id="3.40.50.300">
    <property type="entry name" value="P-loop containing nucleotide triphosphate hydrolases"/>
    <property type="match status" value="1"/>
</dbReference>
<dbReference type="CDD" id="cd03257">
    <property type="entry name" value="ABC_NikE_OppD_transporters"/>
    <property type="match status" value="1"/>
</dbReference>
<proteinExistence type="inferred from homology"/>
<dbReference type="PANTHER" id="PTHR43067">
    <property type="entry name" value="OLIGOPEPTIDE/DIPEPTIDE ABC TRANSPORTER, ATPASE SUBUNIT"/>
    <property type="match status" value="1"/>
</dbReference>
<dbReference type="GO" id="GO:0016887">
    <property type="term" value="F:ATP hydrolysis activity"/>
    <property type="evidence" value="ECO:0007669"/>
    <property type="project" value="InterPro"/>
</dbReference>
<feature type="domain" description="ABC transporter" evidence="6">
    <location>
        <begin position="2"/>
        <end position="250"/>
    </location>
</feature>
<dbReference type="GO" id="GO:0005886">
    <property type="term" value="C:plasma membrane"/>
    <property type="evidence" value="ECO:0007669"/>
    <property type="project" value="UniProtKB-SubCell"/>
</dbReference>
<dbReference type="GO" id="GO:0015833">
    <property type="term" value="P:peptide transport"/>
    <property type="evidence" value="ECO:0007669"/>
    <property type="project" value="InterPro"/>
</dbReference>
<keyword evidence="5 7" id="KW-0067">ATP-binding</keyword>
<dbReference type="RefSeq" id="WP_212658485.1">
    <property type="nucleotide sequence ID" value="NZ_JAGXTP010000001.1"/>
</dbReference>
<dbReference type="InterPro" id="IPR017871">
    <property type="entry name" value="ABC_transporter-like_CS"/>
</dbReference>
<dbReference type="PROSITE" id="PS00211">
    <property type="entry name" value="ABC_TRANSPORTER_1"/>
    <property type="match status" value="1"/>
</dbReference>
<dbReference type="AlphaFoldDB" id="A0A942IDU5"/>
<protein>
    <submittedName>
        <fullName evidence="7">ABC transporter ATP-binding protein</fullName>
    </submittedName>
</protein>
<gene>
    <name evidence="7" type="ORF">KD146_09770</name>
</gene>
<dbReference type="SMART" id="SM00382">
    <property type="entry name" value="AAA"/>
    <property type="match status" value="1"/>
</dbReference>
<comment type="similarity">
    <text evidence="2">Belongs to the ABC transporter superfamily.</text>
</comment>
<evidence type="ECO:0000256" key="4">
    <source>
        <dbReference type="ARBA" id="ARBA00022741"/>
    </source>
</evidence>
<dbReference type="Proteomes" id="UP000678281">
    <property type="component" value="Unassembled WGS sequence"/>
</dbReference>
<keyword evidence="4" id="KW-0547">Nucleotide-binding</keyword>
<keyword evidence="3" id="KW-0813">Transport</keyword>
<comment type="subcellular location">
    <subcellularLocation>
        <location evidence="1">Cell inner membrane</location>
        <topology evidence="1">Peripheral membrane protein</topology>
    </subcellularLocation>
</comment>
<comment type="caution">
    <text evidence="7">The sequence shown here is derived from an EMBL/GenBank/DDBJ whole genome shotgun (WGS) entry which is preliminary data.</text>
</comment>
<accession>A0A942IDU5</accession>
<evidence type="ECO:0000313" key="8">
    <source>
        <dbReference type="Proteomes" id="UP000678281"/>
    </source>
</evidence>
<dbReference type="InterPro" id="IPR027417">
    <property type="entry name" value="P-loop_NTPase"/>
</dbReference>
<evidence type="ECO:0000313" key="7">
    <source>
        <dbReference type="EMBL" id="MBS3848979.1"/>
    </source>
</evidence>
<keyword evidence="8" id="KW-1185">Reference proteome</keyword>
<evidence type="ECO:0000256" key="1">
    <source>
        <dbReference type="ARBA" id="ARBA00004417"/>
    </source>
</evidence>
<dbReference type="InterPro" id="IPR003439">
    <property type="entry name" value="ABC_transporter-like_ATP-bd"/>
</dbReference>
<evidence type="ECO:0000256" key="3">
    <source>
        <dbReference type="ARBA" id="ARBA00022448"/>
    </source>
</evidence>